<dbReference type="PANTHER" id="PTHR11575">
    <property type="entry name" value="5'-NUCLEOTIDASE-RELATED"/>
    <property type="match status" value="1"/>
</dbReference>
<dbReference type="Gene3D" id="3.60.21.10">
    <property type="match status" value="1"/>
</dbReference>
<feature type="domain" description="5'-Nucleotidase C-terminal" evidence="4">
    <location>
        <begin position="373"/>
        <end position="512"/>
    </location>
</feature>
<dbReference type="InterPro" id="IPR006179">
    <property type="entry name" value="5_nucleotidase/apyrase"/>
</dbReference>
<dbReference type="EMBL" id="CYPS01000022">
    <property type="protein sequence ID" value="CUH42436.1"/>
    <property type="molecule type" value="Genomic_DNA"/>
</dbReference>
<protein>
    <submittedName>
        <fullName evidence="5">Trifunctional nucleotide phosphoesterase protein YfkN</fullName>
    </submittedName>
</protein>
<reference evidence="6" key="1">
    <citation type="submission" date="2015-09" db="EMBL/GenBank/DDBJ databases">
        <authorList>
            <person name="Rodrigo-Torres L."/>
            <person name="Arahal D.R."/>
        </authorList>
    </citation>
    <scope>NUCLEOTIDE SEQUENCE [LARGE SCALE GENOMIC DNA]</scope>
    <source>
        <strain evidence="6">CECT 4293</strain>
    </source>
</reference>
<dbReference type="PANTHER" id="PTHR11575:SF6">
    <property type="entry name" value="2',3'-CYCLIC-NUCLEOTIDE 2'-PHOSPHODIESTERASE_3'-NUCLEOTIDASE"/>
    <property type="match status" value="1"/>
</dbReference>
<dbReference type="AlphaFoldDB" id="A0A0N7LNH5"/>
<dbReference type="Pfam" id="PF00149">
    <property type="entry name" value="Metallophos"/>
    <property type="match status" value="1"/>
</dbReference>
<evidence type="ECO:0000256" key="1">
    <source>
        <dbReference type="ARBA" id="ARBA00022729"/>
    </source>
</evidence>
<dbReference type="PRINTS" id="PR01607">
    <property type="entry name" value="APYRASEFAMLY"/>
</dbReference>
<evidence type="ECO:0000259" key="4">
    <source>
        <dbReference type="Pfam" id="PF02872"/>
    </source>
</evidence>
<sequence length="597" mass="63799">MNLRSFDYYSDTPEPTIGLTRTASLIREAQTEAQAGGSTVLLFDNGDSLQGTPVGDLAAEQADKPHALMQAFGALEYDAIGLGNHDFGFGQDILDSILSQAPCPVVCSNVHRPGANEVWQDQAVLTRRVEVAGQQASLTVGVFSVVPPQTRNWESHRLGDDVRIDDILTCARTKVSDLRSHGCDVIIALAHTGLGSADPAPNLENAIIPLAAIEGIDAIIAGHTHLTLPGKSHAGLEHVDATGGMVHGTPVVMPGSAGSHLGVIDLTLTATTEKGWSVAAHRVELRPVSGADPAPEDPSLVALFSDVHSATRKQAEEPIGHTDQHLHSYFSFCAKDRGLAMVAAAQASAVRQNLKGTPHEVTPLLSAVAPSKFGGRAGPRFYSDIPAGVMRMRHVADLNIFPNELRAVTVSGEHVRDWLEMSAGVFNQVKPGVQTELVNPDRAGHNFDVLFGLSYVIDLSVPPRFDAEGRLVNPAYQRISDLRFQGHAVTAEQRFVVALNNYRASGGGHFPFIPDAEIINVPALPIQHALKDYLTGALPTESLEQGPCPFHFAPMPESSVLLKTSPKAMRHLADIAEFIPTLAGTDAEGFLHIQLSL</sequence>
<dbReference type="GO" id="GO:0016787">
    <property type="term" value="F:hydrolase activity"/>
    <property type="evidence" value="ECO:0007669"/>
    <property type="project" value="UniProtKB-KW"/>
</dbReference>
<dbReference type="Proteomes" id="UP000050786">
    <property type="component" value="Unassembled WGS sequence"/>
</dbReference>
<dbReference type="SUPFAM" id="SSF55816">
    <property type="entry name" value="5'-nucleotidase (syn. UDP-sugar hydrolase), C-terminal domain"/>
    <property type="match status" value="1"/>
</dbReference>
<feature type="domain" description="Calcineurin-like phosphoesterase" evidence="3">
    <location>
        <begin position="45"/>
        <end position="225"/>
    </location>
</feature>
<name>A0A0N7LNH5_9RHOB</name>
<dbReference type="InterPro" id="IPR004843">
    <property type="entry name" value="Calcineurin-like_PHP"/>
</dbReference>
<dbReference type="InterPro" id="IPR029052">
    <property type="entry name" value="Metallo-depent_PP-like"/>
</dbReference>
<dbReference type="SUPFAM" id="SSF56300">
    <property type="entry name" value="Metallo-dependent phosphatases"/>
    <property type="match status" value="1"/>
</dbReference>
<accession>A0A0N7LNH5</accession>
<dbReference type="GO" id="GO:0030288">
    <property type="term" value="C:outer membrane-bounded periplasmic space"/>
    <property type="evidence" value="ECO:0007669"/>
    <property type="project" value="TreeGrafter"/>
</dbReference>
<gene>
    <name evidence="5" type="primary">yfkN_2</name>
    <name evidence="5" type="ORF">RUM4293_01324</name>
</gene>
<proteinExistence type="inferred from homology"/>
<dbReference type="GO" id="GO:0009166">
    <property type="term" value="P:nucleotide catabolic process"/>
    <property type="evidence" value="ECO:0007669"/>
    <property type="project" value="InterPro"/>
</dbReference>
<dbReference type="Gene3D" id="3.90.780.10">
    <property type="entry name" value="5'-Nucleotidase, C-terminal domain"/>
    <property type="match status" value="1"/>
</dbReference>
<evidence type="ECO:0000313" key="6">
    <source>
        <dbReference type="Proteomes" id="UP000050786"/>
    </source>
</evidence>
<evidence type="ECO:0000256" key="2">
    <source>
        <dbReference type="RuleBase" id="RU362119"/>
    </source>
</evidence>
<comment type="similarity">
    <text evidence="2">Belongs to the 5'-nucleotidase family.</text>
</comment>
<keyword evidence="2" id="KW-0378">Hydrolase</keyword>
<keyword evidence="2" id="KW-0547">Nucleotide-binding</keyword>
<dbReference type="Pfam" id="PF02872">
    <property type="entry name" value="5_nucleotid_C"/>
    <property type="match status" value="1"/>
</dbReference>
<keyword evidence="6" id="KW-1185">Reference proteome</keyword>
<evidence type="ECO:0000259" key="3">
    <source>
        <dbReference type="Pfam" id="PF00149"/>
    </source>
</evidence>
<dbReference type="GO" id="GO:0000166">
    <property type="term" value="F:nucleotide binding"/>
    <property type="evidence" value="ECO:0007669"/>
    <property type="project" value="UniProtKB-KW"/>
</dbReference>
<keyword evidence="1" id="KW-0732">Signal</keyword>
<organism evidence="5 6">
    <name type="scientific">Ruegeria atlantica</name>
    <dbReference type="NCBI Taxonomy" id="81569"/>
    <lineage>
        <taxon>Bacteria</taxon>
        <taxon>Pseudomonadati</taxon>
        <taxon>Pseudomonadota</taxon>
        <taxon>Alphaproteobacteria</taxon>
        <taxon>Rhodobacterales</taxon>
        <taxon>Roseobacteraceae</taxon>
        <taxon>Ruegeria</taxon>
    </lineage>
</organism>
<dbReference type="InterPro" id="IPR008334">
    <property type="entry name" value="5'-Nucleotdase_C"/>
</dbReference>
<evidence type="ECO:0000313" key="5">
    <source>
        <dbReference type="EMBL" id="CUH42436.1"/>
    </source>
</evidence>
<dbReference type="InterPro" id="IPR036907">
    <property type="entry name" value="5'-Nucleotdase_C_sf"/>
</dbReference>